<dbReference type="EMBL" id="JAWWNJ010000011">
    <property type="protein sequence ID" value="KAK7045219.1"/>
    <property type="molecule type" value="Genomic_DNA"/>
</dbReference>
<evidence type="ECO:0000313" key="1">
    <source>
        <dbReference type="EMBL" id="KAK7045219.1"/>
    </source>
</evidence>
<evidence type="ECO:0008006" key="3">
    <source>
        <dbReference type="Google" id="ProtNLM"/>
    </source>
</evidence>
<gene>
    <name evidence="1" type="ORF">R3P38DRAFT_190344</name>
</gene>
<sequence length="142" mass="15404">MPPIATRPATISELAAAAASSPAPPGRDLKYYIRLAETHRKTASAYLARAKQRTDGPDGVGLDMERAFIEFARAATLIVETIPMHREYAGTLNAEQKVNLTQNGQDLLQNLGELKSGLVDRYEYYAKSPQASADAIPVFKAA</sequence>
<comment type="caution">
    <text evidence="1">The sequence shown here is derived from an EMBL/GenBank/DDBJ whole genome shotgun (WGS) entry which is preliminary data.</text>
</comment>
<dbReference type="Gene3D" id="1.20.58.80">
    <property type="entry name" value="Phosphotransferase system, lactose/cellobiose-type IIA subunit"/>
    <property type="match status" value="1"/>
</dbReference>
<reference evidence="1 2" key="1">
    <citation type="journal article" date="2024" name="J Genomics">
        <title>Draft genome sequencing and assembly of Favolaschia claudopus CIRM-BRFM 2984 isolated from oak limbs.</title>
        <authorList>
            <person name="Navarro D."/>
            <person name="Drula E."/>
            <person name="Chaduli D."/>
            <person name="Cazenave R."/>
            <person name="Ahrendt S."/>
            <person name="Wang J."/>
            <person name="Lipzen A."/>
            <person name="Daum C."/>
            <person name="Barry K."/>
            <person name="Grigoriev I.V."/>
            <person name="Favel A."/>
            <person name="Rosso M.N."/>
            <person name="Martin F."/>
        </authorList>
    </citation>
    <scope>NUCLEOTIDE SEQUENCE [LARGE SCALE GENOMIC DNA]</scope>
    <source>
        <strain evidence="1 2">CIRM-BRFM 2984</strain>
    </source>
</reference>
<proteinExistence type="predicted"/>
<protein>
    <recommendedName>
        <fullName evidence="3">USP8 dimerisation domain-containing protein</fullName>
    </recommendedName>
</protein>
<evidence type="ECO:0000313" key="2">
    <source>
        <dbReference type="Proteomes" id="UP001362999"/>
    </source>
</evidence>
<dbReference type="AlphaFoldDB" id="A0AAW0D2W9"/>
<dbReference type="Proteomes" id="UP001362999">
    <property type="component" value="Unassembled WGS sequence"/>
</dbReference>
<organism evidence="1 2">
    <name type="scientific">Favolaschia claudopus</name>
    <dbReference type="NCBI Taxonomy" id="2862362"/>
    <lineage>
        <taxon>Eukaryota</taxon>
        <taxon>Fungi</taxon>
        <taxon>Dikarya</taxon>
        <taxon>Basidiomycota</taxon>
        <taxon>Agaricomycotina</taxon>
        <taxon>Agaricomycetes</taxon>
        <taxon>Agaricomycetidae</taxon>
        <taxon>Agaricales</taxon>
        <taxon>Marasmiineae</taxon>
        <taxon>Mycenaceae</taxon>
        <taxon>Favolaschia</taxon>
    </lineage>
</organism>
<keyword evidence="2" id="KW-1185">Reference proteome</keyword>
<name>A0AAW0D2W9_9AGAR</name>
<accession>A0AAW0D2W9</accession>